<reference evidence="9" key="1">
    <citation type="submission" date="2021-01" db="EMBL/GenBank/DDBJ databases">
        <authorList>
            <person name="Corre E."/>
            <person name="Pelletier E."/>
            <person name="Niang G."/>
            <person name="Scheremetjew M."/>
            <person name="Finn R."/>
            <person name="Kale V."/>
            <person name="Holt S."/>
            <person name="Cochrane G."/>
            <person name="Meng A."/>
            <person name="Brown T."/>
            <person name="Cohen L."/>
        </authorList>
    </citation>
    <scope>NUCLEOTIDE SEQUENCE</scope>
    <source>
        <strain evidence="9">CCMP2877</strain>
    </source>
</reference>
<dbReference type="SUPFAM" id="SSF81324">
    <property type="entry name" value="Voltage-gated potassium channels"/>
    <property type="match status" value="2"/>
</dbReference>
<dbReference type="GO" id="GO:0001518">
    <property type="term" value="C:voltage-gated sodium channel complex"/>
    <property type="evidence" value="ECO:0007669"/>
    <property type="project" value="TreeGrafter"/>
</dbReference>
<evidence type="ECO:0000256" key="7">
    <source>
        <dbReference type="SAM" id="Phobius"/>
    </source>
</evidence>
<accession>A0A7S1TYM8</accession>
<dbReference type="SUPFAM" id="SSF47473">
    <property type="entry name" value="EF-hand"/>
    <property type="match status" value="1"/>
</dbReference>
<evidence type="ECO:0000256" key="4">
    <source>
        <dbReference type="ARBA" id="ARBA00022989"/>
    </source>
</evidence>
<dbReference type="CDD" id="cd00051">
    <property type="entry name" value="EFh"/>
    <property type="match status" value="1"/>
</dbReference>
<dbReference type="Gene3D" id="1.20.120.350">
    <property type="entry name" value="Voltage-gated potassium channels. Chain C"/>
    <property type="match status" value="2"/>
</dbReference>
<evidence type="ECO:0000256" key="3">
    <source>
        <dbReference type="ARBA" id="ARBA00022837"/>
    </source>
</evidence>
<dbReference type="InterPro" id="IPR018247">
    <property type="entry name" value="EF_Hand_1_Ca_BS"/>
</dbReference>
<dbReference type="InterPro" id="IPR005821">
    <property type="entry name" value="Ion_trans_dom"/>
</dbReference>
<dbReference type="InterPro" id="IPR043203">
    <property type="entry name" value="VGCC_Ca_Na"/>
</dbReference>
<dbReference type="InterPro" id="IPR002048">
    <property type="entry name" value="EF_hand_dom"/>
</dbReference>
<keyword evidence="5 7" id="KW-0472">Membrane</keyword>
<dbReference type="InterPro" id="IPR027359">
    <property type="entry name" value="Volt_channel_dom_sf"/>
</dbReference>
<protein>
    <recommendedName>
        <fullName evidence="8">EF-hand domain-containing protein</fullName>
    </recommendedName>
</protein>
<keyword evidence="2 7" id="KW-0812">Transmembrane</keyword>
<evidence type="ECO:0000256" key="6">
    <source>
        <dbReference type="SAM" id="MobiDB-lite"/>
    </source>
</evidence>
<feature type="transmembrane region" description="Helical" evidence="7">
    <location>
        <begin position="295"/>
        <end position="319"/>
    </location>
</feature>
<feature type="transmembrane region" description="Helical" evidence="7">
    <location>
        <begin position="189"/>
        <end position="222"/>
    </location>
</feature>
<dbReference type="GO" id="GO:0005509">
    <property type="term" value="F:calcium ion binding"/>
    <property type="evidence" value="ECO:0007669"/>
    <property type="project" value="InterPro"/>
</dbReference>
<name>A0A7S1TYM8_9STRA</name>
<dbReference type="PANTHER" id="PTHR10037:SF62">
    <property type="entry name" value="SODIUM CHANNEL PROTEIN 60E"/>
    <property type="match status" value="1"/>
</dbReference>
<proteinExistence type="predicted"/>
<dbReference type="Gene3D" id="1.10.238.10">
    <property type="entry name" value="EF-hand"/>
    <property type="match status" value="1"/>
</dbReference>
<feature type="transmembrane region" description="Helical" evidence="7">
    <location>
        <begin position="636"/>
        <end position="658"/>
    </location>
</feature>
<gene>
    <name evidence="9" type="ORF">PPAR1163_LOCUS9850</name>
</gene>
<evidence type="ECO:0000313" key="9">
    <source>
        <dbReference type="EMBL" id="CAD9251488.1"/>
    </source>
</evidence>
<dbReference type="InterPro" id="IPR011992">
    <property type="entry name" value="EF-hand-dom_pair"/>
</dbReference>
<feature type="transmembrane region" description="Helical" evidence="7">
    <location>
        <begin position="501"/>
        <end position="523"/>
    </location>
</feature>
<feature type="domain" description="EF-hand" evidence="8">
    <location>
        <begin position="727"/>
        <end position="762"/>
    </location>
</feature>
<dbReference type="PROSITE" id="PS50222">
    <property type="entry name" value="EF_HAND_2"/>
    <property type="match status" value="2"/>
</dbReference>
<dbReference type="PANTHER" id="PTHR10037">
    <property type="entry name" value="VOLTAGE-GATED CATION CHANNEL CALCIUM AND SODIUM"/>
    <property type="match status" value="1"/>
</dbReference>
<dbReference type="AlphaFoldDB" id="A0A7S1TYM8"/>
<feature type="compositionally biased region" description="Basic and acidic residues" evidence="6">
    <location>
        <begin position="863"/>
        <end position="872"/>
    </location>
</feature>
<dbReference type="SMART" id="SM00054">
    <property type="entry name" value="EFh"/>
    <property type="match status" value="2"/>
</dbReference>
<feature type="transmembrane region" description="Helical" evidence="7">
    <location>
        <begin position="432"/>
        <end position="451"/>
    </location>
</feature>
<feature type="domain" description="EF-hand" evidence="8">
    <location>
        <begin position="691"/>
        <end position="726"/>
    </location>
</feature>
<feature type="transmembrane region" description="Helical" evidence="7">
    <location>
        <begin position="79"/>
        <end position="98"/>
    </location>
</feature>
<feature type="region of interest" description="Disordered" evidence="6">
    <location>
        <begin position="809"/>
        <end position="927"/>
    </location>
</feature>
<evidence type="ECO:0000259" key="8">
    <source>
        <dbReference type="PROSITE" id="PS50222"/>
    </source>
</evidence>
<feature type="transmembrane region" description="Helical" evidence="7">
    <location>
        <begin position="110"/>
        <end position="135"/>
    </location>
</feature>
<organism evidence="9">
    <name type="scientific">Phaeomonas parva</name>
    <dbReference type="NCBI Taxonomy" id="124430"/>
    <lineage>
        <taxon>Eukaryota</taxon>
        <taxon>Sar</taxon>
        <taxon>Stramenopiles</taxon>
        <taxon>Ochrophyta</taxon>
        <taxon>Pinguiophyceae</taxon>
        <taxon>Pinguiochrysidales</taxon>
        <taxon>Pinguiochrysidaceae</taxon>
        <taxon>Phaeomonas</taxon>
    </lineage>
</organism>
<dbReference type="GO" id="GO:0005248">
    <property type="term" value="F:voltage-gated sodium channel activity"/>
    <property type="evidence" value="ECO:0007669"/>
    <property type="project" value="TreeGrafter"/>
</dbReference>
<comment type="subcellular location">
    <subcellularLocation>
        <location evidence="1">Membrane</location>
        <topology evidence="1">Multi-pass membrane protein</topology>
    </subcellularLocation>
</comment>
<keyword evidence="3" id="KW-0106">Calcium</keyword>
<feature type="transmembrane region" description="Helical" evidence="7">
    <location>
        <begin position="544"/>
        <end position="577"/>
    </location>
</feature>
<feature type="compositionally biased region" description="Pro residues" evidence="6">
    <location>
        <begin position="908"/>
        <end position="927"/>
    </location>
</feature>
<keyword evidence="4 7" id="KW-1133">Transmembrane helix</keyword>
<evidence type="ECO:0000256" key="1">
    <source>
        <dbReference type="ARBA" id="ARBA00004141"/>
    </source>
</evidence>
<feature type="transmembrane region" description="Helical" evidence="7">
    <location>
        <begin position="463"/>
        <end position="481"/>
    </location>
</feature>
<evidence type="ECO:0000256" key="2">
    <source>
        <dbReference type="ARBA" id="ARBA00022692"/>
    </source>
</evidence>
<feature type="compositionally biased region" description="Low complexity" evidence="6">
    <location>
        <begin position="890"/>
        <end position="900"/>
    </location>
</feature>
<feature type="compositionally biased region" description="Polar residues" evidence="6">
    <location>
        <begin position="873"/>
        <end position="888"/>
    </location>
</feature>
<feature type="transmembrane region" description="Helical" evidence="7">
    <location>
        <begin position="147"/>
        <end position="168"/>
    </location>
</feature>
<dbReference type="EMBL" id="HBGJ01015301">
    <property type="protein sequence ID" value="CAD9251488.1"/>
    <property type="molecule type" value="Transcribed_RNA"/>
</dbReference>
<dbReference type="Pfam" id="PF00520">
    <property type="entry name" value="Ion_trans"/>
    <property type="match status" value="2"/>
</dbReference>
<dbReference type="PROSITE" id="PS00018">
    <property type="entry name" value="EF_HAND_1"/>
    <property type="match status" value="1"/>
</dbReference>
<evidence type="ECO:0000256" key="5">
    <source>
        <dbReference type="ARBA" id="ARBA00023136"/>
    </source>
</evidence>
<sequence>MLPLKIFRELSRNLKGAIHPEKGSEEKKEDAFTDDGVFDRDNIPSYVDPDKYENAGVKVFLEMCLWCRATTMGETFNNLVTGCIVLAGIIVGMQTYPGMNDDPVLSGFDFFVLLVFTLEFVLKTLGEGMAPWLYFFGREWKWNNFDAIILLFSWDFIPMSGGGMAKILRLFRLMRVAKLMRKIPQLQMIVMGLLGGLKSIFYILLLLFLVFYLYACFGLFYFKENDPFHFGTLPYALLTLFRACTLEDWTDVMYIGMYGCDEYDGGIYLPLEERDGHFMGRFYCENPRPMKWISIAYWVSFIVICSLVMLSLFIGTVTMSMSESMDQMKEDAEVAEREKKLKKAKQVISKTTMTRRNSDRKKMGMMGTEEIKKVSKAERERMRQLKMLETALVGSDMGNVADDDFEELQGKPLMIWYKKRSIEAYEIVESDWFNYFITGVIVLAGMLAGVATYETVQKNAGDVLDAIDWGILGIFVVEFALKVVAEEFEPWRVFRSSWNKFDFVVIVGCALPESMTGGFVNVLRLLRLLRVMKLVKALPQLQVIVTALIMGFQSITYIGIILFMFFYFFGIIGMLLFQENDPWHFGTLDRALLSLFRCSTLEDWTDVMYINIYGCDHYDGYPGECTDPNPNPGLAVMYFLVFIIIGALVLLTLFIGVVTTSMEEAQAKQERDRDIAERIEKLTQDGSLTPERLALFTQVFEKMDLDNDGILSLEELNVGLESTGKEIGEDTVKRMLSSLDSNDSGEVDMANFIETMNKIDTTLSKGTFPNSDHDALVSVAGFPGLFAREKGDKAGATLASTMATTLSSTMASTAAPEPKAKPSGVVIDDKGMPPLPSEPVRKLDDSPTDEFLKGVSQEAETMDDSRVHRFESGDSTIPRANSDTSLALQSPDASVASVSPVRRKINPHPNPYANPNPNSTPNPNPTP</sequence>
<dbReference type="Gene3D" id="1.10.287.70">
    <property type="match status" value="2"/>
</dbReference>